<reference evidence="8 9" key="1">
    <citation type="journal article" date="2015" name="Environ. Microbiol.">
        <title>Metagenome sequence of Elaphomyces granulatus from sporocarp tissue reveals Ascomycota ectomycorrhizal fingerprints of genome expansion and a Proteobacteria-rich microbiome.</title>
        <authorList>
            <person name="Quandt C.A."/>
            <person name="Kohler A."/>
            <person name="Hesse C.N."/>
            <person name="Sharpton T.J."/>
            <person name="Martin F."/>
            <person name="Spatafora J.W."/>
        </authorList>
    </citation>
    <scope>NUCLEOTIDE SEQUENCE [LARGE SCALE GENOMIC DNA]</scope>
    <source>
        <strain evidence="8 9">OSC145934</strain>
    </source>
</reference>
<evidence type="ECO:0000256" key="2">
    <source>
        <dbReference type="ARBA" id="ARBA00020974"/>
    </source>
</evidence>
<proteinExistence type="predicted"/>
<protein>
    <recommendedName>
        <fullName evidence="2">Conserved oligomeric Golgi complex subunit 5</fullName>
    </recommendedName>
</protein>
<evidence type="ECO:0000259" key="6">
    <source>
        <dbReference type="Pfam" id="PF10392"/>
    </source>
</evidence>
<dbReference type="AlphaFoldDB" id="A0A232LWM3"/>
<organism evidence="8 9">
    <name type="scientific">Elaphomyces granulatus</name>
    <dbReference type="NCBI Taxonomy" id="519963"/>
    <lineage>
        <taxon>Eukaryota</taxon>
        <taxon>Fungi</taxon>
        <taxon>Dikarya</taxon>
        <taxon>Ascomycota</taxon>
        <taxon>Pezizomycotina</taxon>
        <taxon>Eurotiomycetes</taxon>
        <taxon>Eurotiomycetidae</taxon>
        <taxon>Eurotiales</taxon>
        <taxon>Elaphomycetaceae</taxon>
        <taxon>Elaphomyces</taxon>
    </lineage>
</organism>
<comment type="subcellular location">
    <subcellularLocation>
        <location evidence="1">Golgi apparatus membrane</location>
        <topology evidence="1">Peripheral membrane protein</topology>
    </subcellularLocation>
</comment>
<dbReference type="InterPro" id="IPR019465">
    <property type="entry name" value="Cog5"/>
</dbReference>
<evidence type="ECO:0000313" key="9">
    <source>
        <dbReference type="Proteomes" id="UP000243515"/>
    </source>
</evidence>
<evidence type="ECO:0000256" key="3">
    <source>
        <dbReference type="ARBA" id="ARBA00023034"/>
    </source>
</evidence>
<accession>A0A232LWM3</accession>
<evidence type="ECO:0000256" key="4">
    <source>
        <dbReference type="ARBA" id="ARBA00023136"/>
    </source>
</evidence>
<dbReference type="GO" id="GO:0006891">
    <property type="term" value="P:intra-Golgi vesicle-mediated transport"/>
    <property type="evidence" value="ECO:0007669"/>
    <property type="project" value="InterPro"/>
</dbReference>
<comment type="caution">
    <text evidence="8">The sequence shown here is derived from an EMBL/GenBank/DDBJ whole genome shotgun (WGS) entry which is preliminary data.</text>
</comment>
<name>A0A232LWM3_9EURO</name>
<feature type="domain" description="Conserved oligomeric Golgi complex subunit 5 helical" evidence="7">
    <location>
        <begin position="256"/>
        <end position="430"/>
    </location>
</feature>
<gene>
    <name evidence="8" type="ORF">Egran_03669</name>
</gene>
<dbReference type="OrthoDB" id="18786at2759"/>
<dbReference type="GO" id="GO:0017119">
    <property type="term" value="C:Golgi transport complex"/>
    <property type="evidence" value="ECO:0007669"/>
    <property type="project" value="InterPro"/>
</dbReference>
<evidence type="ECO:0000256" key="1">
    <source>
        <dbReference type="ARBA" id="ARBA00004395"/>
    </source>
</evidence>
<keyword evidence="4" id="KW-0472">Membrane</keyword>
<sequence length="474" mass="51295">MTDEEPSYIDYEAFLDPEFSAILFANSLVTSTNDANDTPLDLSTPLSRVLFDLQEIDTHIHTLTTKSALPLLTYTREQAGSSERILKEVESQVALLTDGYQRLEKEVLRKWESAEGVRIASENSWATLRLARAVGRCISLGKQLEGQLAEVGGRGTGKEDHKALVRAANTLLQLRQMFSASDEGEEGFGIDKVKVVRTLKSDLVIPAENTVKARAQQVINKFSVSPLTAESIGAGGSNGTQSPSSSPSTFAQTEEIKARTASAVMTLYLLSPMAKASVPASEFHPELLLSTLQGYIHTSLTLSLAALSRALAMLPILDRTLLEVSARCQDMAALEVLLETLKPPVHPFLSSSAAAETSGDSESIREGTNNGQSNLLQPLLQALDTPSLPSYFWRSLASSLPSRVQEIINRGGVSARTLRSNRERLRSDLRDCVLRGSQLPSVMTKGTRSGPIMVGNWEREAAVMVSSVVGGLGR</sequence>
<dbReference type="InterPro" id="IPR048485">
    <property type="entry name" value="COG5_helical"/>
</dbReference>
<evidence type="ECO:0000313" key="8">
    <source>
        <dbReference type="EMBL" id="OXV08569.1"/>
    </source>
</evidence>
<dbReference type="Pfam" id="PF20649">
    <property type="entry name" value="COG5_C"/>
    <property type="match status" value="1"/>
</dbReference>
<dbReference type="Pfam" id="PF10392">
    <property type="entry name" value="COG5_N"/>
    <property type="match status" value="1"/>
</dbReference>
<keyword evidence="3" id="KW-0333">Golgi apparatus</keyword>
<feature type="region of interest" description="Disordered" evidence="5">
    <location>
        <begin position="233"/>
        <end position="253"/>
    </location>
</feature>
<dbReference type="GO" id="GO:0000139">
    <property type="term" value="C:Golgi membrane"/>
    <property type="evidence" value="ECO:0007669"/>
    <property type="project" value="UniProtKB-SubCell"/>
</dbReference>
<evidence type="ECO:0000256" key="5">
    <source>
        <dbReference type="SAM" id="MobiDB-lite"/>
    </source>
</evidence>
<dbReference type="PANTHER" id="PTHR13228">
    <property type="entry name" value="CONSERVED OLIGOMERIC GOLGI COMPLEX COMPONENT 5"/>
    <property type="match status" value="1"/>
</dbReference>
<feature type="domain" description="Conserved oligomeric Golgi complex subunit 5 N-terminal" evidence="6">
    <location>
        <begin position="12"/>
        <end position="144"/>
    </location>
</feature>
<evidence type="ECO:0000259" key="7">
    <source>
        <dbReference type="Pfam" id="PF20649"/>
    </source>
</evidence>
<dbReference type="InterPro" id="IPR049176">
    <property type="entry name" value="COG5_N"/>
</dbReference>
<feature type="region of interest" description="Disordered" evidence="5">
    <location>
        <begin position="349"/>
        <end position="370"/>
    </location>
</feature>
<dbReference type="PANTHER" id="PTHR13228:SF3">
    <property type="entry name" value="CONSERVED OLIGOMERIC GOLGI COMPLEX SUBUNIT 5"/>
    <property type="match status" value="1"/>
</dbReference>
<dbReference type="EMBL" id="NPHW01004029">
    <property type="protein sequence ID" value="OXV08569.1"/>
    <property type="molecule type" value="Genomic_DNA"/>
</dbReference>
<dbReference type="Proteomes" id="UP000243515">
    <property type="component" value="Unassembled WGS sequence"/>
</dbReference>
<keyword evidence="9" id="KW-1185">Reference proteome</keyword>